<dbReference type="Pfam" id="PF13516">
    <property type="entry name" value="LRR_6"/>
    <property type="match status" value="3"/>
</dbReference>
<dbReference type="InterPro" id="IPR032675">
    <property type="entry name" value="LRR_dom_sf"/>
</dbReference>
<organism evidence="3 4">
    <name type="scientific">Tegillarca granosa</name>
    <name type="common">Malaysian cockle</name>
    <name type="synonym">Anadara granosa</name>
    <dbReference type="NCBI Taxonomy" id="220873"/>
    <lineage>
        <taxon>Eukaryota</taxon>
        <taxon>Metazoa</taxon>
        <taxon>Spiralia</taxon>
        <taxon>Lophotrochozoa</taxon>
        <taxon>Mollusca</taxon>
        <taxon>Bivalvia</taxon>
        <taxon>Autobranchia</taxon>
        <taxon>Pteriomorphia</taxon>
        <taxon>Arcoida</taxon>
        <taxon>Arcoidea</taxon>
        <taxon>Arcidae</taxon>
        <taxon>Tegillarca</taxon>
    </lineage>
</organism>
<dbReference type="InterPro" id="IPR018247">
    <property type="entry name" value="EF_Hand_1_Ca_BS"/>
</dbReference>
<dbReference type="InterPro" id="IPR001611">
    <property type="entry name" value="Leu-rich_rpt"/>
</dbReference>
<feature type="domain" description="EF-hand" evidence="2">
    <location>
        <begin position="172"/>
        <end position="207"/>
    </location>
</feature>
<dbReference type="PROSITE" id="PS50222">
    <property type="entry name" value="EF_HAND_2"/>
    <property type="match status" value="1"/>
</dbReference>
<evidence type="ECO:0000256" key="1">
    <source>
        <dbReference type="ARBA" id="ARBA00022837"/>
    </source>
</evidence>
<dbReference type="InterPro" id="IPR052394">
    <property type="entry name" value="LRR-containing"/>
</dbReference>
<dbReference type="SUPFAM" id="SSF47473">
    <property type="entry name" value="EF-hand"/>
    <property type="match status" value="1"/>
</dbReference>
<dbReference type="Gene3D" id="1.10.238.10">
    <property type="entry name" value="EF-hand"/>
    <property type="match status" value="1"/>
</dbReference>
<dbReference type="SMART" id="SM00368">
    <property type="entry name" value="LRR_RI"/>
    <property type="match status" value="3"/>
</dbReference>
<name>A0ABQ9EUN2_TEGGR</name>
<reference evidence="3 4" key="1">
    <citation type="submission" date="2022-12" db="EMBL/GenBank/DDBJ databases">
        <title>Chromosome-level genome of Tegillarca granosa.</title>
        <authorList>
            <person name="Kim J."/>
        </authorList>
    </citation>
    <scope>NUCLEOTIDE SEQUENCE [LARGE SCALE GENOMIC DNA]</scope>
    <source>
        <strain evidence="3">Teg-2019</strain>
        <tissue evidence="3">Adductor muscle</tissue>
    </source>
</reference>
<dbReference type="Gene3D" id="3.80.10.10">
    <property type="entry name" value="Ribonuclease Inhibitor"/>
    <property type="match status" value="1"/>
</dbReference>
<evidence type="ECO:0000313" key="3">
    <source>
        <dbReference type="EMBL" id="KAJ8308889.1"/>
    </source>
</evidence>
<dbReference type="EMBL" id="JARBDR010000657">
    <property type="protein sequence ID" value="KAJ8308889.1"/>
    <property type="molecule type" value="Genomic_DNA"/>
</dbReference>
<accession>A0ABQ9EUN2</accession>
<evidence type="ECO:0000313" key="4">
    <source>
        <dbReference type="Proteomes" id="UP001217089"/>
    </source>
</evidence>
<dbReference type="InterPro" id="IPR002048">
    <property type="entry name" value="EF_hand_dom"/>
</dbReference>
<dbReference type="SUPFAM" id="SSF52047">
    <property type="entry name" value="RNI-like"/>
    <property type="match status" value="1"/>
</dbReference>
<keyword evidence="1" id="KW-0106">Calcium</keyword>
<sequence>MDEESNCFFSMVNCRLREVNLAMNGFDNEGAFAVADIIKKNITLLKIDVSYNRIGTPGAQVIAKALENNDSLKILKIGNNPLGVEGAKMLLKAVHAENSLITELDLSCVEVDKEFRELQKEFKAIKEVNIKHGIVIGDYEIKIKERLGKFPVPAEELTGSNAMNSIKQYCEENNIKLADALSNIDKNKDNKVTLLEFMDTIKNVGIVLTDGQRDSLLFALEEISPSDQLDYSFLKK</sequence>
<dbReference type="Proteomes" id="UP001217089">
    <property type="component" value="Unassembled WGS sequence"/>
</dbReference>
<dbReference type="PANTHER" id="PTHR24114">
    <property type="entry name" value="LEUCINE RICH REPEAT FAMILY PROTEIN"/>
    <property type="match status" value="1"/>
</dbReference>
<keyword evidence="4" id="KW-1185">Reference proteome</keyword>
<protein>
    <recommendedName>
        <fullName evidence="2">EF-hand domain-containing protein</fullName>
    </recommendedName>
</protein>
<comment type="caution">
    <text evidence="3">The sequence shown here is derived from an EMBL/GenBank/DDBJ whole genome shotgun (WGS) entry which is preliminary data.</text>
</comment>
<proteinExistence type="predicted"/>
<dbReference type="PANTHER" id="PTHR24114:SF50">
    <property type="entry name" value="RNI-LIKE PROTEIN"/>
    <property type="match status" value="1"/>
</dbReference>
<evidence type="ECO:0000259" key="2">
    <source>
        <dbReference type="PROSITE" id="PS50222"/>
    </source>
</evidence>
<dbReference type="InterPro" id="IPR011992">
    <property type="entry name" value="EF-hand-dom_pair"/>
</dbReference>
<gene>
    <name evidence="3" type="ORF">KUTeg_013763</name>
</gene>
<dbReference type="PROSITE" id="PS00018">
    <property type="entry name" value="EF_HAND_1"/>
    <property type="match status" value="1"/>
</dbReference>